<dbReference type="AlphaFoldDB" id="A0A252EEB6"/>
<evidence type="ECO:0000256" key="1">
    <source>
        <dbReference type="SAM" id="Phobius"/>
    </source>
</evidence>
<feature type="non-terminal residue" evidence="2">
    <location>
        <position position="69"/>
    </location>
</feature>
<proteinExistence type="predicted"/>
<comment type="caution">
    <text evidence="2">The sequence shown here is derived from an EMBL/GenBank/DDBJ whole genome shotgun (WGS) entry which is preliminary data.</text>
</comment>
<evidence type="ECO:0000313" key="2">
    <source>
        <dbReference type="EMBL" id="OUL64656.1"/>
    </source>
</evidence>
<keyword evidence="1" id="KW-1133">Transmembrane helix</keyword>
<name>A0A252EEB6_9PROT</name>
<accession>A0A252EEB6</accession>
<evidence type="ECO:0000313" key="3">
    <source>
        <dbReference type="Proteomes" id="UP000195072"/>
    </source>
</evidence>
<reference evidence="2 3" key="1">
    <citation type="submission" date="2014-06" db="EMBL/GenBank/DDBJ databases">
        <authorList>
            <person name="Ju J."/>
            <person name="Zhang J."/>
        </authorList>
    </citation>
    <scope>NUCLEOTIDE SEQUENCE [LARGE SCALE GENOMIC DNA]</scope>
    <source>
        <strain evidence="2">DmL_050</strain>
    </source>
</reference>
<feature type="transmembrane region" description="Helical" evidence="1">
    <location>
        <begin position="25"/>
        <end position="47"/>
    </location>
</feature>
<dbReference type="EMBL" id="JOOZ01000140">
    <property type="protein sequence ID" value="OUL64656.1"/>
    <property type="molecule type" value="Genomic_DNA"/>
</dbReference>
<organism evidence="2 3">
    <name type="scientific">Acetobacter senegalensis</name>
    <dbReference type="NCBI Taxonomy" id="446692"/>
    <lineage>
        <taxon>Bacteria</taxon>
        <taxon>Pseudomonadati</taxon>
        <taxon>Pseudomonadota</taxon>
        <taxon>Alphaproteobacteria</taxon>
        <taxon>Acetobacterales</taxon>
        <taxon>Acetobacteraceae</taxon>
        <taxon>Acetobacter</taxon>
    </lineage>
</organism>
<dbReference type="Proteomes" id="UP000195072">
    <property type="component" value="Unassembled WGS sequence"/>
</dbReference>
<gene>
    <name evidence="2" type="ORF">HK16_03175</name>
</gene>
<keyword evidence="1" id="KW-0812">Transmembrane</keyword>
<protein>
    <submittedName>
        <fullName evidence="2">Biopolymer transporter ExbB</fullName>
    </submittedName>
</protein>
<sequence>MPTSASPVLTNISFSPWEMFMNAGPVVRCVMVLLALASLLTWTVFFAKSVELVRVRLKLGRAERALEEA</sequence>
<keyword evidence="1" id="KW-0472">Membrane</keyword>